<dbReference type="InterPro" id="IPR016047">
    <property type="entry name" value="M23ase_b-sheet_dom"/>
</dbReference>
<dbReference type="EMBL" id="JBHRVA010000003">
    <property type="protein sequence ID" value="MFC3303739.1"/>
    <property type="molecule type" value="Genomic_DNA"/>
</dbReference>
<dbReference type="CDD" id="cd12797">
    <property type="entry name" value="M23_peptidase"/>
    <property type="match status" value="1"/>
</dbReference>
<dbReference type="SUPFAM" id="SSF51261">
    <property type="entry name" value="Duplicated hybrid motif"/>
    <property type="match status" value="1"/>
</dbReference>
<evidence type="ECO:0000313" key="4">
    <source>
        <dbReference type="Proteomes" id="UP001595607"/>
    </source>
</evidence>
<protein>
    <submittedName>
        <fullName evidence="3">Peptidoglycan DD-metalloendopeptidase family protein</fullName>
    </submittedName>
</protein>
<name>A0ABV7MGM4_9PROT</name>
<reference evidence="4" key="1">
    <citation type="journal article" date="2019" name="Int. J. Syst. Evol. Microbiol.">
        <title>The Global Catalogue of Microorganisms (GCM) 10K type strain sequencing project: providing services to taxonomists for standard genome sequencing and annotation.</title>
        <authorList>
            <consortium name="The Broad Institute Genomics Platform"/>
            <consortium name="The Broad Institute Genome Sequencing Center for Infectious Disease"/>
            <person name="Wu L."/>
            <person name="Ma J."/>
        </authorList>
    </citation>
    <scope>NUCLEOTIDE SEQUENCE [LARGE SCALE GENOMIC DNA]</scope>
    <source>
        <strain evidence="4">KCTC 22245</strain>
    </source>
</reference>
<evidence type="ECO:0000256" key="1">
    <source>
        <dbReference type="SAM" id="MobiDB-lite"/>
    </source>
</evidence>
<feature type="compositionally biased region" description="Low complexity" evidence="1">
    <location>
        <begin position="175"/>
        <end position="190"/>
    </location>
</feature>
<dbReference type="InterPro" id="IPR011055">
    <property type="entry name" value="Dup_hybrid_motif"/>
</dbReference>
<dbReference type="PANTHER" id="PTHR21666">
    <property type="entry name" value="PEPTIDASE-RELATED"/>
    <property type="match status" value="1"/>
</dbReference>
<accession>A0ABV7MGM4</accession>
<feature type="region of interest" description="Disordered" evidence="1">
    <location>
        <begin position="157"/>
        <end position="222"/>
    </location>
</feature>
<comment type="caution">
    <text evidence="3">The sequence shown here is derived from an EMBL/GenBank/DDBJ whole genome shotgun (WGS) entry which is preliminary data.</text>
</comment>
<proteinExistence type="predicted"/>
<gene>
    <name evidence="3" type="ORF">ACFONP_13480</name>
</gene>
<dbReference type="PANTHER" id="PTHR21666:SF270">
    <property type="entry name" value="MUREIN HYDROLASE ACTIVATOR ENVC"/>
    <property type="match status" value="1"/>
</dbReference>
<dbReference type="Proteomes" id="UP001595607">
    <property type="component" value="Unassembled WGS sequence"/>
</dbReference>
<organism evidence="3 4">
    <name type="scientific">Parvularcula lutaonensis</name>
    <dbReference type="NCBI Taxonomy" id="491923"/>
    <lineage>
        <taxon>Bacteria</taxon>
        <taxon>Pseudomonadati</taxon>
        <taxon>Pseudomonadota</taxon>
        <taxon>Alphaproteobacteria</taxon>
        <taxon>Parvularculales</taxon>
        <taxon>Parvularculaceae</taxon>
        <taxon>Parvularcula</taxon>
    </lineage>
</organism>
<evidence type="ECO:0000313" key="3">
    <source>
        <dbReference type="EMBL" id="MFC3303739.1"/>
    </source>
</evidence>
<dbReference type="InterPro" id="IPR050570">
    <property type="entry name" value="Cell_wall_metabolism_enzyme"/>
</dbReference>
<keyword evidence="4" id="KW-1185">Reference proteome</keyword>
<dbReference type="Gene3D" id="2.70.70.10">
    <property type="entry name" value="Glucose Permease (Domain IIA)"/>
    <property type="match status" value="1"/>
</dbReference>
<feature type="domain" description="M23ase beta-sheet core" evidence="2">
    <location>
        <begin position="47"/>
        <end position="137"/>
    </location>
</feature>
<feature type="compositionally biased region" description="Basic and acidic residues" evidence="1">
    <location>
        <begin position="157"/>
        <end position="168"/>
    </location>
</feature>
<sequence>MLGRAMTVIRSTLLIGLVALAGCISKPDDTYILPVKGTADSQALGEGLLLSSEKPLKVVAARGGQVIEVSGKRGEDRTVIVDHGGGVHTTYSNLSKVSVARGAWVKAGRKIGKVSKGENDLATFGFEMSLAGTQIDPLMVINAPDLELKEKPPVKVRFEDEAEPKKQASDPAYPPGYDKYGPIPGYKGPGTDLVSSGPQEKSAEGKYPPGHDKYGPIPGWKP</sequence>
<feature type="compositionally biased region" description="Basic and acidic residues" evidence="1">
    <location>
        <begin position="201"/>
        <end position="214"/>
    </location>
</feature>
<dbReference type="PROSITE" id="PS51257">
    <property type="entry name" value="PROKAR_LIPOPROTEIN"/>
    <property type="match status" value="1"/>
</dbReference>
<dbReference type="Pfam" id="PF01551">
    <property type="entry name" value="Peptidase_M23"/>
    <property type="match status" value="1"/>
</dbReference>
<evidence type="ECO:0000259" key="2">
    <source>
        <dbReference type="Pfam" id="PF01551"/>
    </source>
</evidence>
<dbReference type="RefSeq" id="WP_189576564.1">
    <property type="nucleotide sequence ID" value="NZ_BMXU01000002.1"/>
</dbReference>